<reference evidence="2" key="1">
    <citation type="submission" date="2016-10" db="EMBL/GenBank/DDBJ databases">
        <authorList>
            <person name="Varghese N."/>
            <person name="Submissions S."/>
        </authorList>
    </citation>
    <scope>NUCLEOTIDE SEQUENCE [LARGE SCALE GENOMIC DNA]</scope>
    <source>
        <strain evidence="2">DSM 7481</strain>
    </source>
</reference>
<dbReference type="AlphaFoldDB" id="A0A1I1VBH8"/>
<evidence type="ECO:0000313" key="1">
    <source>
        <dbReference type="EMBL" id="SFD80451.1"/>
    </source>
</evidence>
<evidence type="ECO:0000313" key="2">
    <source>
        <dbReference type="Proteomes" id="UP000199517"/>
    </source>
</evidence>
<sequence length="184" mass="18951">MPSSALSPHDAGTLYAALQAGPLAGSAVTVLRIGAAHSSIASGTGPQPHLLRTLDVGSYATAAACLRHQPPTGAEMESAIATVEDAVMPLRSALAEGSALYTADAGIRQIALQAGIAAQPDMELPLEAVERVFQRVAARALGAQAAQPQDPEDDPAFVATLLILRECLQHLGFGHIAIRPESAY</sequence>
<organism evidence="1 2">
    <name type="scientific">Paracidovorax konjaci</name>
    <dbReference type="NCBI Taxonomy" id="32040"/>
    <lineage>
        <taxon>Bacteria</taxon>
        <taxon>Pseudomonadati</taxon>
        <taxon>Pseudomonadota</taxon>
        <taxon>Betaproteobacteria</taxon>
        <taxon>Burkholderiales</taxon>
        <taxon>Comamonadaceae</taxon>
        <taxon>Paracidovorax</taxon>
    </lineage>
</organism>
<dbReference type="EMBL" id="FOMQ01000006">
    <property type="protein sequence ID" value="SFD80451.1"/>
    <property type="molecule type" value="Genomic_DNA"/>
</dbReference>
<keyword evidence="2" id="KW-1185">Reference proteome</keyword>
<dbReference type="OrthoDB" id="6504658at2"/>
<accession>A0A1I1VBH8</accession>
<dbReference type="Gene3D" id="3.30.420.150">
    <property type="entry name" value="Exopolyphosphatase. Domain 2"/>
    <property type="match status" value="1"/>
</dbReference>
<dbReference type="Proteomes" id="UP000199517">
    <property type="component" value="Unassembled WGS sequence"/>
</dbReference>
<name>A0A1I1VBH8_9BURK</name>
<evidence type="ECO:0008006" key="3">
    <source>
        <dbReference type="Google" id="ProtNLM"/>
    </source>
</evidence>
<proteinExistence type="predicted"/>
<protein>
    <recommendedName>
        <fullName evidence="3">Ppx/GppA phosphatase family protein</fullName>
    </recommendedName>
</protein>
<dbReference type="RefSeq" id="WP_092952231.1">
    <property type="nucleotide sequence ID" value="NZ_FOMQ01000006.1"/>
</dbReference>
<dbReference type="STRING" id="32040.SAMN04489710_106195"/>
<gene>
    <name evidence="1" type="ORF">SAMN04489710_106195</name>
</gene>